<keyword evidence="1" id="KW-1133">Transmembrane helix</keyword>
<dbReference type="EMBL" id="FOQT01000001">
    <property type="protein sequence ID" value="SFH85091.1"/>
    <property type="molecule type" value="Genomic_DNA"/>
</dbReference>
<dbReference type="InterPro" id="IPR002798">
    <property type="entry name" value="SpoIIM-like"/>
</dbReference>
<dbReference type="Pfam" id="PF01944">
    <property type="entry name" value="SpoIIM"/>
    <property type="match status" value="1"/>
</dbReference>
<reference evidence="2 3" key="1">
    <citation type="submission" date="2016-10" db="EMBL/GenBank/DDBJ databases">
        <authorList>
            <person name="de Groot N.N."/>
        </authorList>
    </citation>
    <scope>NUCLEOTIDE SEQUENCE [LARGE SCALE GENOMIC DNA]</scope>
    <source>
        <strain evidence="2 3">DSM 26000</strain>
    </source>
</reference>
<accession>A0A1I3DF48</accession>
<name>A0A1I3DF48_9FLAO</name>
<dbReference type="RefSeq" id="WP_090078494.1">
    <property type="nucleotide sequence ID" value="NZ_FOQT01000001.1"/>
</dbReference>
<feature type="transmembrane region" description="Helical" evidence="1">
    <location>
        <begin position="113"/>
        <end position="134"/>
    </location>
</feature>
<keyword evidence="1" id="KW-0472">Membrane</keyword>
<dbReference type="OrthoDB" id="10017699at2"/>
<evidence type="ECO:0000313" key="2">
    <source>
        <dbReference type="EMBL" id="SFH85091.1"/>
    </source>
</evidence>
<sequence length="170" mass="19988">MKKLFLLSFLVFSCGFFYYPLSNESYNKDKKKEKIENSFRPKKNIYGDTNKNFFQIFLNNLFIGFLLSILGFLSGGLLTILILFWNGYLLSIVYSMAFYSLNITDILYYSKHIPIELFALMLFSNIGYKGFYFYKDFLINRNLTKTYLPKISDFIIPISLLFISSIIESL</sequence>
<organism evidence="2 3">
    <name type="scientific">Halpernia frigidisoli</name>
    <dbReference type="NCBI Taxonomy" id="1125876"/>
    <lineage>
        <taxon>Bacteria</taxon>
        <taxon>Pseudomonadati</taxon>
        <taxon>Bacteroidota</taxon>
        <taxon>Flavobacteriia</taxon>
        <taxon>Flavobacteriales</taxon>
        <taxon>Weeksellaceae</taxon>
        <taxon>Chryseobacterium group</taxon>
        <taxon>Halpernia</taxon>
    </lineage>
</organism>
<keyword evidence="1" id="KW-0812">Transmembrane</keyword>
<dbReference type="Proteomes" id="UP000198931">
    <property type="component" value="Unassembled WGS sequence"/>
</dbReference>
<feature type="transmembrane region" description="Helical" evidence="1">
    <location>
        <begin position="80"/>
        <end position="101"/>
    </location>
</feature>
<keyword evidence="3" id="KW-1185">Reference proteome</keyword>
<evidence type="ECO:0000256" key="1">
    <source>
        <dbReference type="SAM" id="Phobius"/>
    </source>
</evidence>
<protein>
    <submittedName>
        <fullName evidence="2">Stage II sporulation protein M</fullName>
    </submittedName>
</protein>
<feature type="transmembrane region" description="Helical" evidence="1">
    <location>
        <begin position="53"/>
        <end position="73"/>
    </location>
</feature>
<dbReference type="STRING" id="1125876.SAMN05443292_0411"/>
<gene>
    <name evidence="2" type="ORF">SAMN05443292_0411</name>
</gene>
<proteinExistence type="predicted"/>
<evidence type="ECO:0000313" key="3">
    <source>
        <dbReference type="Proteomes" id="UP000198931"/>
    </source>
</evidence>
<dbReference type="AlphaFoldDB" id="A0A1I3DF48"/>